<reference evidence="8 9" key="1">
    <citation type="submission" date="2016-11" db="EMBL/GenBank/DDBJ databases">
        <authorList>
            <person name="Jaros S."/>
            <person name="Januszkiewicz K."/>
            <person name="Wedrychowicz H."/>
        </authorList>
    </citation>
    <scope>NUCLEOTIDE SEQUENCE [LARGE SCALE GENOMIC DNA]</scope>
    <source>
        <strain evidence="8 9">DSM 18899</strain>
    </source>
</reference>
<dbReference type="InterPro" id="IPR011004">
    <property type="entry name" value="Trimer_LpxA-like_sf"/>
</dbReference>
<dbReference type="RefSeq" id="WP_072429723.1">
    <property type="nucleotide sequence ID" value="NZ_FPKR01000014.1"/>
</dbReference>
<accession>A0A1K2HPY2</accession>
<dbReference type="EMBL" id="FPKR01000014">
    <property type="protein sequence ID" value="SFZ78876.1"/>
    <property type="molecule type" value="Genomic_DNA"/>
</dbReference>
<name>A0A1K2HPY2_9NEIS</name>
<dbReference type="InterPro" id="IPR001451">
    <property type="entry name" value="Hexapep"/>
</dbReference>
<dbReference type="SUPFAM" id="SSF51161">
    <property type="entry name" value="Trimeric LpxA-like enzymes"/>
    <property type="match status" value="1"/>
</dbReference>
<dbReference type="InterPro" id="IPR018357">
    <property type="entry name" value="Hexapep_transf_CS"/>
</dbReference>
<dbReference type="Proteomes" id="UP000186513">
    <property type="component" value="Unassembled WGS sequence"/>
</dbReference>
<feature type="active site" description="Proton acceptor" evidence="5">
    <location>
        <position position="144"/>
    </location>
</feature>
<dbReference type="InterPro" id="IPR050179">
    <property type="entry name" value="Trans_hexapeptide_repeat"/>
</dbReference>
<evidence type="ECO:0000256" key="4">
    <source>
        <dbReference type="ARBA" id="ARBA00023315"/>
    </source>
</evidence>
<keyword evidence="3" id="KW-0677">Repeat</keyword>
<feature type="binding site" evidence="6">
    <location>
        <position position="153"/>
    </location>
    <ligand>
        <name>acetyl-CoA</name>
        <dbReference type="ChEBI" id="CHEBI:57288"/>
    </ligand>
</feature>
<dbReference type="AlphaFoldDB" id="A0A1K2HPY2"/>
<evidence type="ECO:0000256" key="3">
    <source>
        <dbReference type="ARBA" id="ARBA00022737"/>
    </source>
</evidence>
<dbReference type="PANTHER" id="PTHR43300:SF7">
    <property type="entry name" value="UDP-N-ACETYLBACILLOSAMINE N-ACETYLTRANSFERASE"/>
    <property type="match status" value="1"/>
</dbReference>
<proteinExistence type="inferred from homology"/>
<evidence type="ECO:0000256" key="6">
    <source>
        <dbReference type="PIRSR" id="PIRSR620019-2"/>
    </source>
</evidence>
<evidence type="ECO:0000259" key="7">
    <source>
        <dbReference type="Pfam" id="PF17836"/>
    </source>
</evidence>
<dbReference type="InterPro" id="IPR041561">
    <property type="entry name" value="PglD_N"/>
</dbReference>
<evidence type="ECO:0000256" key="1">
    <source>
        <dbReference type="ARBA" id="ARBA00007274"/>
    </source>
</evidence>
<sequence>MRTEAPNQNKPLINRILLVGAGGHGKVVADALQLSAEADQLYFVDDRESLSGHVLLGVQVLGSLSANLSSGDFVHVAIGQNLVRRRIIEGIRSDQLRTVLHPSALVSRYAKVGSGSFVAAGAVLAPCSALGVGVIVNHGAVVDHDCYVGDYCHVAPLASLAGGVRLEPGVLVGAGARILPGINIGADAVIGAGAVVRQDVASGDTVVGVPARRVFK</sequence>
<dbReference type="Pfam" id="PF17836">
    <property type="entry name" value="PglD_N"/>
    <property type="match status" value="1"/>
</dbReference>
<evidence type="ECO:0000313" key="8">
    <source>
        <dbReference type="EMBL" id="SFZ78876.1"/>
    </source>
</evidence>
<dbReference type="PROSITE" id="PS00101">
    <property type="entry name" value="HEXAPEP_TRANSFERASES"/>
    <property type="match status" value="1"/>
</dbReference>
<keyword evidence="2 8" id="KW-0808">Transferase</keyword>
<dbReference type="Gene3D" id="2.160.10.10">
    <property type="entry name" value="Hexapeptide repeat proteins"/>
    <property type="match status" value="1"/>
</dbReference>
<evidence type="ECO:0000256" key="5">
    <source>
        <dbReference type="PIRSR" id="PIRSR620019-1"/>
    </source>
</evidence>
<gene>
    <name evidence="8" type="ORF">SAMN02745887_03232</name>
</gene>
<dbReference type="OrthoDB" id="272049at2"/>
<dbReference type="Gene3D" id="3.40.50.20">
    <property type="match status" value="1"/>
</dbReference>
<feature type="site" description="Increases basicity of active site His" evidence="5">
    <location>
        <position position="145"/>
    </location>
</feature>
<feature type="domain" description="PglD N-terminal" evidence="7">
    <location>
        <begin position="15"/>
        <end position="89"/>
    </location>
</feature>
<protein>
    <submittedName>
        <fullName evidence="8">Sugar O-acyltransferase, sialic acid O-acetyltransferase NeuD family</fullName>
    </submittedName>
</protein>
<comment type="similarity">
    <text evidence="1">Belongs to the transferase hexapeptide repeat family.</text>
</comment>
<evidence type="ECO:0000313" key="9">
    <source>
        <dbReference type="Proteomes" id="UP000186513"/>
    </source>
</evidence>
<dbReference type="PANTHER" id="PTHR43300">
    <property type="entry name" value="ACETYLTRANSFERASE"/>
    <property type="match status" value="1"/>
</dbReference>
<keyword evidence="4 8" id="KW-0012">Acyltransferase</keyword>
<feature type="binding site" evidence="6">
    <location>
        <position position="79"/>
    </location>
    <ligand>
        <name>substrate</name>
    </ligand>
</feature>
<evidence type="ECO:0000256" key="2">
    <source>
        <dbReference type="ARBA" id="ARBA00022679"/>
    </source>
</evidence>
<keyword evidence="9" id="KW-1185">Reference proteome</keyword>
<dbReference type="STRING" id="1121279.SAMN02745887_03232"/>
<dbReference type="Pfam" id="PF00132">
    <property type="entry name" value="Hexapep"/>
    <property type="match status" value="1"/>
</dbReference>
<dbReference type="CDD" id="cd03360">
    <property type="entry name" value="LbH_AT_putative"/>
    <property type="match status" value="1"/>
</dbReference>
<dbReference type="GO" id="GO:0016746">
    <property type="term" value="F:acyltransferase activity"/>
    <property type="evidence" value="ECO:0007669"/>
    <property type="project" value="UniProtKB-KW"/>
</dbReference>
<organism evidence="8 9">
    <name type="scientific">Chitinimonas taiwanensis DSM 18899</name>
    <dbReference type="NCBI Taxonomy" id="1121279"/>
    <lineage>
        <taxon>Bacteria</taxon>
        <taxon>Pseudomonadati</taxon>
        <taxon>Pseudomonadota</taxon>
        <taxon>Betaproteobacteria</taxon>
        <taxon>Neisseriales</taxon>
        <taxon>Chitinibacteraceae</taxon>
        <taxon>Chitinimonas</taxon>
    </lineage>
</organism>
<dbReference type="InterPro" id="IPR020019">
    <property type="entry name" value="AcTrfase_PglD-like"/>
</dbReference>
<dbReference type="NCBIfam" id="TIGR03570">
    <property type="entry name" value="NeuD_NnaD"/>
    <property type="match status" value="1"/>
</dbReference>